<feature type="signal peptide" evidence="1">
    <location>
        <begin position="1"/>
        <end position="19"/>
    </location>
</feature>
<dbReference type="STRING" id="354355.SAMN05660816_00081"/>
<dbReference type="InterPro" id="IPR046450">
    <property type="entry name" value="PA_dom_sf"/>
</dbReference>
<name>A0A1V9EYA5_9BACT</name>
<reference evidence="4" key="1">
    <citation type="submission" date="2016-04" db="EMBL/GenBank/DDBJ databases">
        <authorList>
            <person name="Chen L."/>
            <person name="Zhuang W."/>
            <person name="Wang G."/>
        </authorList>
    </citation>
    <scope>NUCLEOTIDE SEQUENCE [LARGE SCALE GENOMIC DNA]</scope>
    <source>
        <strain evidence="4">17621</strain>
    </source>
</reference>
<gene>
    <name evidence="3" type="ORF">A4H97_04265</name>
</gene>
<protein>
    <submittedName>
        <fullName evidence="3">Peptidase M28</fullName>
    </submittedName>
</protein>
<dbReference type="PANTHER" id="PTHR10404">
    <property type="entry name" value="N-ACETYLATED-ALPHA-LINKED ACIDIC DIPEPTIDASE"/>
    <property type="match status" value="1"/>
</dbReference>
<dbReference type="AlphaFoldDB" id="A0A1V9EYA5"/>
<dbReference type="GO" id="GO:0004180">
    <property type="term" value="F:carboxypeptidase activity"/>
    <property type="evidence" value="ECO:0007669"/>
    <property type="project" value="TreeGrafter"/>
</dbReference>
<dbReference type="Pfam" id="PF04389">
    <property type="entry name" value="Peptidase_M28"/>
    <property type="match status" value="1"/>
</dbReference>
<dbReference type="Gene3D" id="3.50.30.30">
    <property type="match status" value="1"/>
</dbReference>
<dbReference type="InterPro" id="IPR039373">
    <property type="entry name" value="Peptidase_M28B"/>
</dbReference>
<dbReference type="PANTHER" id="PTHR10404:SF46">
    <property type="entry name" value="VACUOLAR PROTEIN SORTING-ASSOCIATED PROTEIN 70"/>
    <property type="match status" value="1"/>
</dbReference>
<evidence type="ECO:0000313" key="4">
    <source>
        <dbReference type="Proteomes" id="UP000192610"/>
    </source>
</evidence>
<dbReference type="SUPFAM" id="SSF53187">
    <property type="entry name" value="Zn-dependent exopeptidases"/>
    <property type="match status" value="1"/>
</dbReference>
<comment type="caution">
    <text evidence="3">The sequence shown here is derived from an EMBL/GenBank/DDBJ whole genome shotgun (WGS) entry which is preliminary data.</text>
</comment>
<sequence>MKKLLTLSLSLLLLLTATAQTTSREKKYFRILEKTFIEQKAYNTVWFVEQRWRLAGNSGFNESIYQVEKILQQAGYKKETNGEATGTLTYRIEKRPMKHATWEPVDASVYIVGDKEPLLQFKTNRNMIAMYSASTPAAGVTAELVYIGKGSSKELEGKDVKGKIVMAEGGIGSVYPNAVKNGAIGALAYSMPRYTQPTKYTNSIQFQGIGYTDSVNQKWGLVLSYAAKEKLKAALEKGPVLLKVMVNTKIYASEELTIVANVRGKTKPDERFVFSAHVQEPGANDNASGVGTLAEMARTTAVLVQQKKLTPQRTITFLWGDEIVGTRRYIQDDSIRAKGIKWGLSLDMIGEDIQKTGGTFLIEKMPDPSAVWTRGNEKHTEWGGSELKESELFPHYFNDLLLNRCLYEAAKTGWVVRTNPFEGGSDHTPFLNAKIPGLLMWHFTDVFYHTDADRLDMVSPIEMKHVGKSALATAFLLTTANDKTATALIKDITRNALQRLQIEFELSKKAVQGGNDKAKETHILEVWRDWYLKALTTTIDISTEEAGRSVQQAITTGQRLIKEQAGKYISQL</sequence>
<dbReference type="SUPFAM" id="SSF52025">
    <property type="entry name" value="PA domain"/>
    <property type="match status" value="1"/>
</dbReference>
<evidence type="ECO:0000313" key="3">
    <source>
        <dbReference type="EMBL" id="OQP51036.1"/>
    </source>
</evidence>
<keyword evidence="4" id="KW-1185">Reference proteome</keyword>
<organism evidence="3 4">
    <name type="scientific">Niastella yeongjuensis</name>
    <dbReference type="NCBI Taxonomy" id="354355"/>
    <lineage>
        <taxon>Bacteria</taxon>
        <taxon>Pseudomonadati</taxon>
        <taxon>Bacteroidota</taxon>
        <taxon>Chitinophagia</taxon>
        <taxon>Chitinophagales</taxon>
        <taxon>Chitinophagaceae</taxon>
        <taxon>Niastella</taxon>
    </lineage>
</organism>
<evidence type="ECO:0000259" key="2">
    <source>
        <dbReference type="Pfam" id="PF04389"/>
    </source>
</evidence>
<dbReference type="InterPro" id="IPR007484">
    <property type="entry name" value="Peptidase_M28"/>
</dbReference>
<evidence type="ECO:0000256" key="1">
    <source>
        <dbReference type="SAM" id="SignalP"/>
    </source>
</evidence>
<feature type="chain" id="PRO_5010746276" evidence="1">
    <location>
        <begin position="20"/>
        <end position="572"/>
    </location>
</feature>
<keyword evidence="1" id="KW-0732">Signal</keyword>
<dbReference type="Gene3D" id="3.40.630.10">
    <property type="entry name" value="Zn peptidases"/>
    <property type="match status" value="1"/>
</dbReference>
<feature type="domain" description="Peptidase M28" evidence="2">
    <location>
        <begin position="258"/>
        <end position="472"/>
    </location>
</feature>
<dbReference type="RefSeq" id="WP_081199690.1">
    <property type="nucleotide sequence ID" value="NZ_FOCZ01000001.1"/>
</dbReference>
<proteinExistence type="predicted"/>
<dbReference type="EMBL" id="LVXG01000012">
    <property type="protein sequence ID" value="OQP51036.1"/>
    <property type="molecule type" value="Genomic_DNA"/>
</dbReference>
<dbReference type="Proteomes" id="UP000192610">
    <property type="component" value="Unassembled WGS sequence"/>
</dbReference>
<accession>A0A1V9EYA5</accession>
<dbReference type="OrthoDB" id="9762302at2"/>